<reference evidence="4" key="1">
    <citation type="submission" date="2016-12" db="EMBL/GenBank/DDBJ databases">
        <authorList>
            <person name="Herbold C."/>
        </authorList>
    </citation>
    <scope>NUCLEOTIDE SEQUENCE [LARGE SCALE GENOMIC DNA]</scope>
</reference>
<dbReference type="Proteomes" id="UP000232412">
    <property type="component" value="Unassembled WGS sequence"/>
</dbReference>
<evidence type="ECO:0000313" key="3">
    <source>
        <dbReference type="EMBL" id="SHO48093.1"/>
    </source>
</evidence>
<dbReference type="InterPro" id="IPR013783">
    <property type="entry name" value="Ig-like_fold"/>
</dbReference>
<dbReference type="EMBL" id="FRFC01000009">
    <property type="protein sequence ID" value="SHO48093.1"/>
    <property type="molecule type" value="Genomic_DNA"/>
</dbReference>
<keyword evidence="1" id="KW-0677">Repeat</keyword>
<dbReference type="InterPro" id="IPR011049">
    <property type="entry name" value="Serralysin-like_metalloprot_C"/>
</dbReference>
<protein>
    <submittedName>
        <fullName evidence="3">NHL repeat protein</fullName>
    </submittedName>
</protein>
<dbReference type="Gene3D" id="2.60.40.10">
    <property type="entry name" value="Immunoglobulins"/>
    <property type="match status" value="1"/>
</dbReference>
<accession>A0A2H1EJF2</accession>
<evidence type="ECO:0000256" key="1">
    <source>
        <dbReference type="ARBA" id="ARBA00022737"/>
    </source>
</evidence>
<gene>
    <name evidence="3" type="ORF">NSIN_80114</name>
</gene>
<dbReference type="Pfam" id="PF02494">
    <property type="entry name" value="HYR"/>
    <property type="match status" value="1"/>
</dbReference>
<keyword evidence="4" id="KW-1185">Reference proteome</keyword>
<sequence>MWVATDASGNKANATQIINVVDTTAPKITAPHNIIVNATSSTGTSVNIGNATASDGVQLVSITNDAPSLFQFGNTTITWTAKDEAGNTATATQIVQVVDKSPPKLVIPQNIVTDATAFETPLVVGTANGTGIIDTSPKITNNSTGLFHIGKTTVQWTATDKFGNSQTLDQTVTILACGKPSSEYNLVMGTNSSDTLTGSVVPNLIIGLGGNDIIHEGPSGDCVIAGDGNNIIYAGNGTNTIYAGNGDNIIKGGSGNMQVTVGTGSNIIQGGSGQNTCTLGSPSKDTVVNCQSKLH</sequence>
<dbReference type="InterPro" id="IPR003410">
    <property type="entry name" value="HYR_dom"/>
</dbReference>
<dbReference type="Gene3D" id="2.150.10.10">
    <property type="entry name" value="Serralysin-like metalloprotease, C-terminal"/>
    <property type="match status" value="1"/>
</dbReference>
<evidence type="ECO:0000259" key="2">
    <source>
        <dbReference type="PROSITE" id="PS50825"/>
    </source>
</evidence>
<dbReference type="PROSITE" id="PS50825">
    <property type="entry name" value="HYR"/>
    <property type="match status" value="1"/>
</dbReference>
<evidence type="ECO:0000313" key="4">
    <source>
        <dbReference type="Proteomes" id="UP000232412"/>
    </source>
</evidence>
<dbReference type="AlphaFoldDB" id="A0A2H1EJF2"/>
<feature type="domain" description="HYR" evidence="2">
    <location>
        <begin position="21"/>
        <end position="99"/>
    </location>
</feature>
<dbReference type="GO" id="GO:0005509">
    <property type="term" value="F:calcium ion binding"/>
    <property type="evidence" value="ECO:0007669"/>
    <property type="project" value="InterPro"/>
</dbReference>
<proteinExistence type="predicted"/>
<dbReference type="PANTHER" id="PTHR24273:SF32">
    <property type="entry name" value="HYALIN"/>
    <property type="match status" value="1"/>
</dbReference>
<dbReference type="Pfam" id="PF00353">
    <property type="entry name" value="HemolysinCabind"/>
    <property type="match status" value="3"/>
</dbReference>
<dbReference type="PANTHER" id="PTHR24273">
    <property type="entry name" value="FI04643P-RELATED"/>
    <property type="match status" value="1"/>
</dbReference>
<dbReference type="SUPFAM" id="SSF51120">
    <property type="entry name" value="beta-Roll"/>
    <property type="match status" value="1"/>
</dbReference>
<dbReference type="InterPro" id="IPR001343">
    <property type="entry name" value="Hemolysn_Ca-bd"/>
</dbReference>
<name>A0A2H1EJF2_9ARCH</name>
<organism evidence="3 4">
    <name type="scientific">Nitrosotalea sinensis</name>
    <dbReference type="NCBI Taxonomy" id="1499975"/>
    <lineage>
        <taxon>Archaea</taxon>
        <taxon>Nitrososphaerota</taxon>
        <taxon>Nitrososphaeria</taxon>
        <taxon>Nitrosotaleales</taxon>
        <taxon>Nitrosotaleaceae</taxon>
        <taxon>Nitrosotalea</taxon>
    </lineage>
</organism>